<comment type="caution">
    <text evidence="3">The sequence shown here is derived from an EMBL/GenBank/DDBJ whole genome shotgun (WGS) entry which is preliminary data.</text>
</comment>
<dbReference type="Gene3D" id="1.10.1220.10">
    <property type="entry name" value="Met repressor-like"/>
    <property type="match status" value="1"/>
</dbReference>
<dbReference type="GO" id="GO:0006355">
    <property type="term" value="P:regulation of DNA-templated transcription"/>
    <property type="evidence" value="ECO:0007669"/>
    <property type="project" value="InterPro"/>
</dbReference>
<protein>
    <submittedName>
        <fullName evidence="3">Damage-inducible protein</fullName>
    </submittedName>
</protein>
<dbReference type="EMBL" id="MTEJ01000597">
    <property type="protein sequence ID" value="OQX01221.1"/>
    <property type="molecule type" value="Genomic_DNA"/>
</dbReference>
<dbReference type="PIRSF" id="PIRSF003108">
    <property type="entry name" value="DinJ"/>
    <property type="match status" value="1"/>
</dbReference>
<dbReference type="Pfam" id="PF04221">
    <property type="entry name" value="RelB"/>
    <property type="match status" value="1"/>
</dbReference>
<evidence type="ECO:0000313" key="4">
    <source>
        <dbReference type="Proteomes" id="UP000192491"/>
    </source>
</evidence>
<accession>A0A1Y1QAH2</accession>
<organism evidence="3 4">
    <name type="scientific">Thiothrix lacustris</name>
    <dbReference type="NCBI Taxonomy" id="525917"/>
    <lineage>
        <taxon>Bacteria</taxon>
        <taxon>Pseudomonadati</taxon>
        <taxon>Pseudomonadota</taxon>
        <taxon>Gammaproteobacteria</taxon>
        <taxon>Thiotrichales</taxon>
        <taxon>Thiotrichaceae</taxon>
        <taxon>Thiothrix</taxon>
    </lineage>
</organism>
<dbReference type="InterPro" id="IPR007337">
    <property type="entry name" value="RelB/DinJ"/>
</dbReference>
<dbReference type="PANTHER" id="PTHR38781:SF1">
    <property type="entry name" value="ANTITOXIN DINJ-RELATED"/>
    <property type="match status" value="1"/>
</dbReference>
<dbReference type="PANTHER" id="PTHR38781">
    <property type="entry name" value="ANTITOXIN DINJ-RELATED"/>
    <property type="match status" value="1"/>
</dbReference>
<evidence type="ECO:0000256" key="2">
    <source>
        <dbReference type="ARBA" id="ARBA00022649"/>
    </source>
</evidence>
<dbReference type="GO" id="GO:0015643">
    <property type="term" value="F:toxic substance binding"/>
    <property type="evidence" value="ECO:0007669"/>
    <property type="project" value="InterPro"/>
</dbReference>
<dbReference type="GO" id="GO:0044010">
    <property type="term" value="P:single-species biofilm formation"/>
    <property type="evidence" value="ECO:0007669"/>
    <property type="project" value="InterPro"/>
</dbReference>
<name>A0A1Y1QAH2_9GAMM</name>
<evidence type="ECO:0000313" key="3">
    <source>
        <dbReference type="EMBL" id="OQX01221.1"/>
    </source>
</evidence>
<keyword evidence="2" id="KW-1277">Toxin-antitoxin system</keyword>
<proteinExistence type="inferred from homology"/>
<dbReference type="GO" id="GO:0006351">
    <property type="term" value="P:DNA-templated transcription"/>
    <property type="evidence" value="ECO:0007669"/>
    <property type="project" value="TreeGrafter"/>
</dbReference>
<dbReference type="InterPro" id="IPR026262">
    <property type="entry name" value="DinJ"/>
</dbReference>
<gene>
    <name evidence="3" type="ORF">BWK73_46805</name>
</gene>
<comment type="similarity">
    <text evidence="1">Belongs to the RelB/DinJ antitoxin family.</text>
</comment>
<sequence>MATTTMIHVRLDDSLKKEASTALEAMGLSLSDAIRVFLTRVAAEQKFPFALRVPTIETRQAMEEARAISKARFDNQQELFDALEHA</sequence>
<dbReference type="NCBIfam" id="TIGR02384">
    <property type="entry name" value="RelB_DinJ"/>
    <property type="match status" value="1"/>
</dbReference>
<dbReference type="STRING" id="1123401.GCA_000621325_03181"/>
<reference evidence="3 4" key="1">
    <citation type="submission" date="2017-01" db="EMBL/GenBank/DDBJ databases">
        <title>Novel large sulfur bacteria in the metagenomes of groundwater-fed chemosynthetic microbial mats in the Lake Huron basin.</title>
        <authorList>
            <person name="Sharrar A.M."/>
            <person name="Flood B.E."/>
            <person name="Bailey J.V."/>
            <person name="Jones D.S."/>
            <person name="Biddanda B."/>
            <person name="Ruberg S.A."/>
            <person name="Marcus D.N."/>
            <person name="Dick G.J."/>
        </authorList>
    </citation>
    <scope>NUCLEOTIDE SEQUENCE [LARGE SCALE GENOMIC DNA]</scope>
    <source>
        <strain evidence="3">A8</strain>
    </source>
</reference>
<evidence type="ECO:0000256" key="1">
    <source>
        <dbReference type="ARBA" id="ARBA00010562"/>
    </source>
</evidence>
<dbReference type="AlphaFoldDB" id="A0A1Y1QAH2"/>
<dbReference type="InterPro" id="IPR013321">
    <property type="entry name" value="Arc_rbn_hlx_hlx"/>
</dbReference>
<dbReference type="Proteomes" id="UP000192491">
    <property type="component" value="Unassembled WGS sequence"/>
</dbReference>
<dbReference type="GO" id="GO:0000987">
    <property type="term" value="F:cis-regulatory region sequence-specific DNA binding"/>
    <property type="evidence" value="ECO:0007669"/>
    <property type="project" value="InterPro"/>
</dbReference>